<dbReference type="Proteomes" id="UP001161325">
    <property type="component" value="Unassembled WGS sequence"/>
</dbReference>
<keyword evidence="2" id="KW-1185">Reference proteome</keyword>
<comment type="caution">
    <text evidence="1">The sequence shown here is derived from an EMBL/GenBank/DDBJ whole genome shotgun (WGS) entry which is preliminary data.</text>
</comment>
<evidence type="ECO:0000313" key="1">
    <source>
        <dbReference type="EMBL" id="GLC28307.1"/>
    </source>
</evidence>
<proteinExistence type="predicted"/>
<dbReference type="EMBL" id="BRXS01000008">
    <property type="protein sequence ID" value="GLC28307.1"/>
    <property type="molecule type" value="Genomic_DNA"/>
</dbReference>
<evidence type="ECO:0000313" key="2">
    <source>
        <dbReference type="Proteomes" id="UP001161325"/>
    </source>
</evidence>
<gene>
    <name evidence="1" type="ORF">rosag_48200</name>
</gene>
<sequence length="180" mass="18626">MRHKIVAAWESGGAATASEASGSPRWGTARGVGPCGSARMRACAHARGIRTAIRDPAKRPSMTMDATRTADSADPGPYVSARDDIDAATRLACACLARAFAAALVAPGAWAADASPDVRDAAYACVAALKARGRSPAQVVVAVKHALAGVPLPLGVRIDDIVTSRERVVGWCIAAYFRDD</sequence>
<organism evidence="1 2">
    <name type="scientific">Roseisolibacter agri</name>
    <dbReference type="NCBI Taxonomy" id="2014610"/>
    <lineage>
        <taxon>Bacteria</taxon>
        <taxon>Pseudomonadati</taxon>
        <taxon>Gemmatimonadota</taxon>
        <taxon>Gemmatimonadia</taxon>
        <taxon>Gemmatimonadales</taxon>
        <taxon>Gemmatimonadaceae</taxon>
        <taxon>Roseisolibacter</taxon>
    </lineage>
</organism>
<reference evidence="1" key="1">
    <citation type="submission" date="2022-08" db="EMBL/GenBank/DDBJ databases">
        <title>Draft genome sequencing of Roseisolibacter agri AW1220.</title>
        <authorList>
            <person name="Tobiishi Y."/>
            <person name="Tonouchi A."/>
        </authorList>
    </citation>
    <scope>NUCLEOTIDE SEQUENCE</scope>
    <source>
        <strain evidence="1">AW1220</strain>
    </source>
</reference>
<protein>
    <submittedName>
        <fullName evidence="1">Uncharacterized protein</fullName>
    </submittedName>
</protein>
<name>A0AA37QDG0_9BACT</name>
<accession>A0AA37QDG0</accession>
<dbReference type="AlphaFoldDB" id="A0AA37QDG0"/>